<evidence type="ECO:0000313" key="1">
    <source>
        <dbReference type="EMBL" id="SHE57887.1"/>
    </source>
</evidence>
<dbReference type="SUPFAM" id="SSF88659">
    <property type="entry name" value="Sigma3 and sigma4 domains of RNA polymerase sigma factors"/>
    <property type="match status" value="1"/>
</dbReference>
<sequence length="260" mass="30780">MENIDDTQGAQRGLHGLAALYFKELIRLKEDEDREAFNKLVQTILPDVEGYIANRLSTSVRNGYIPKGKYKVEEFVNALYLQAFERISEIEDERDLPFWLFQKADELLQETIVEEEYNTRFLDDIEKFSNTEWIQMQEDYSVDREGERTLLEEFNDPSYPKYDYQLADVFIEDPEDEWIEKLNEELGGDQMHKHIDMVLHRFPAPMKSIYDLAVNQRFSVQEISKIKGISVEEVESYLVRTRKHLLTSFKGRYPQKNVQS</sequence>
<dbReference type="InterPro" id="IPR013324">
    <property type="entry name" value="RNA_pol_sigma_r3/r4-like"/>
</dbReference>
<dbReference type="OrthoDB" id="1226308at2"/>
<protein>
    <submittedName>
        <fullName evidence="1">RNA polymerase sigma factor, sigma-70 family</fullName>
    </submittedName>
</protein>
<reference evidence="2" key="1">
    <citation type="submission" date="2016-11" db="EMBL/GenBank/DDBJ databases">
        <authorList>
            <person name="Varghese N."/>
            <person name="Submissions S."/>
        </authorList>
    </citation>
    <scope>NUCLEOTIDE SEQUENCE [LARGE SCALE GENOMIC DNA]</scope>
    <source>
        <strain evidence="2">DSM 17539</strain>
    </source>
</reference>
<name>A0A1M4UMK6_9FLAO</name>
<evidence type="ECO:0000313" key="2">
    <source>
        <dbReference type="Proteomes" id="UP000184406"/>
    </source>
</evidence>
<dbReference type="AlphaFoldDB" id="A0A1M4UMK6"/>
<accession>A0A1M4UMK6</accession>
<dbReference type="RefSeq" id="WP_072860292.1">
    <property type="nucleotide sequence ID" value="NZ_FQUX01000001.1"/>
</dbReference>
<proteinExistence type="predicted"/>
<organism evidence="1 2">
    <name type="scientific">Arenibacter palladensis</name>
    <dbReference type="NCBI Taxonomy" id="237373"/>
    <lineage>
        <taxon>Bacteria</taxon>
        <taxon>Pseudomonadati</taxon>
        <taxon>Bacteroidota</taxon>
        <taxon>Flavobacteriia</taxon>
        <taxon>Flavobacteriales</taxon>
        <taxon>Flavobacteriaceae</taxon>
        <taxon>Arenibacter</taxon>
    </lineage>
</organism>
<dbReference type="EMBL" id="FQUX01000001">
    <property type="protein sequence ID" value="SHE57887.1"/>
    <property type="molecule type" value="Genomic_DNA"/>
</dbReference>
<gene>
    <name evidence="1" type="ORF">SAMN03080594_101680</name>
</gene>
<keyword evidence="2" id="KW-1185">Reference proteome</keyword>
<dbReference type="Proteomes" id="UP000184406">
    <property type="component" value="Unassembled WGS sequence"/>
</dbReference>
<dbReference type="Gene3D" id="1.10.1740.10">
    <property type="match status" value="1"/>
</dbReference>